<dbReference type="Pfam" id="PF07841">
    <property type="entry name" value="DM4_12"/>
    <property type="match status" value="1"/>
</dbReference>
<evidence type="ECO:0000313" key="1">
    <source>
        <dbReference type="Proteomes" id="UP000829291"/>
    </source>
</evidence>
<evidence type="ECO:0000313" key="2">
    <source>
        <dbReference type="RefSeq" id="XP_046598889.1"/>
    </source>
</evidence>
<name>A0ABM3GF42_NEOLC</name>
<proteinExistence type="predicted"/>
<dbReference type="RefSeq" id="XP_046598889.1">
    <property type="nucleotide sequence ID" value="XM_046742933.1"/>
</dbReference>
<dbReference type="InterPro" id="IPR006631">
    <property type="entry name" value="DM4_12"/>
</dbReference>
<keyword evidence="1" id="KW-1185">Reference proteome</keyword>
<dbReference type="GeneID" id="124295007"/>
<dbReference type="SMART" id="SM00718">
    <property type="entry name" value="DM4_12"/>
    <property type="match status" value="1"/>
</dbReference>
<gene>
    <name evidence="2" type="primary">LOC124295007</name>
</gene>
<accession>A0ABM3GF42</accession>
<sequence>MNFKDVILKSTTIFAHVAGFKVTWPVPAGDENPKRRSIRALHDDLEFLFNRHGFDGKSCLLNNICQATDYVSQKSGVMAKIVRLFLRYTSEGNYTSTRDALSCDDYRSICPLDFSGIDAYLE</sequence>
<protein>
    <submittedName>
        <fullName evidence="2">Uncharacterized protein LOC124295007</fullName>
    </submittedName>
</protein>
<dbReference type="Proteomes" id="UP000829291">
    <property type="component" value="Chromosome 6"/>
</dbReference>
<organism evidence="1 2">
    <name type="scientific">Neodiprion lecontei</name>
    <name type="common">Redheaded pine sawfly</name>
    <dbReference type="NCBI Taxonomy" id="441921"/>
    <lineage>
        <taxon>Eukaryota</taxon>
        <taxon>Metazoa</taxon>
        <taxon>Ecdysozoa</taxon>
        <taxon>Arthropoda</taxon>
        <taxon>Hexapoda</taxon>
        <taxon>Insecta</taxon>
        <taxon>Pterygota</taxon>
        <taxon>Neoptera</taxon>
        <taxon>Endopterygota</taxon>
        <taxon>Hymenoptera</taxon>
        <taxon>Tenthredinoidea</taxon>
        <taxon>Diprionidae</taxon>
        <taxon>Diprioninae</taxon>
        <taxon>Neodiprion</taxon>
    </lineage>
</organism>
<reference evidence="2" key="1">
    <citation type="submission" date="2025-08" db="UniProtKB">
        <authorList>
            <consortium name="RefSeq"/>
        </authorList>
    </citation>
    <scope>IDENTIFICATION</scope>
    <source>
        <tissue evidence="2">Thorax and Abdomen</tissue>
    </source>
</reference>